<accession>A0A445ITJ3</accession>
<name>A0A445ITJ3_GLYSO</name>
<organism evidence="1 2">
    <name type="scientific">Glycine soja</name>
    <name type="common">Wild soybean</name>
    <dbReference type="NCBI Taxonomy" id="3848"/>
    <lineage>
        <taxon>Eukaryota</taxon>
        <taxon>Viridiplantae</taxon>
        <taxon>Streptophyta</taxon>
        <taxon>Embryophyta</taxon>
        <taxon>Tracheophyta</taxon>
        <taxon>Spermatophyta</taxon>
        <taxon>Magnoliopsida</taxon>
        <taxon>eudicotyledons</taxon>
        <taxon>Gunneridae</taxon>
        <taxon>Pentapetalae</taxon>
        <taxon>rosids</taxon>
        <taxon>fabids</taxon>
        <taxon>Fabales</taxon>
        <taxon>Fabaceae</taxon>
        <taxon>Papilionoideae</taxon>
        <taxon>50 kb inversion clade</taxon>
        <taxon>NPAAA clade</taxon>
        <taxon>indigoferoid/millettioid clade</taxon>
        <taxon>Phaseoleae</taxon>
        <taxon>Glycine</taxon>
        <taxon>Glycine subgen. Soja</taxon>
    </lineage>
</organism>
<dbReference type="EMBL" id="QZWG01000010">
    <property type="protein sequence ID" value="RZB89284.1"/>
    <property type="molecule type" value="Genomic_DNA"/>
</dbReference>
<comment type="caution">
    <text evidence="1">The sequence shown here is derived from an EMBL/GenBank/DDBJ whole genome shotgun (WGS) entry which is preliminary data.</text>
</comment>
<dbReference type="Proteomes" id="UP000289340">
    <property type="component" value="Chromosome 10"/>
</dbReference>
<reference evidence="1 2" key="1">
    <citation type="submission" date="2018-09" db="EMBL/GenBank/DDBJ databases">
        <title>A high-quality reference genome of wild soybean provides a powerful tool to mine soybean genomes.</title>
        <authorList>
            <person name="Xie M."/>
            <person name="Chung C.Y.L."/>
            <person name="Li M.-W."/>
            <person name="Wong F.-L."/>
            <person name="Chan T.-F."/>
            <person name="Lam H.-M."/>
        </authorList>
    </citation>
    <scope>NUCLEOTIDE SEQUENCE [LARGE SCALE GENOMIC DNA]</scope>
    <source>
        <strain evidence="2">cv. W05</strain>
        <tissue evidence="1">Hypocotyl of etiolated seedlings</tissue>
    </source>
</reference>
<sequence length="134" mass="14767">MFQMSYLSLSYLHLCRQREIVAGLQLLANTVVQEISGDREGDDLIVTHLSDGRIEVTIQGTGEDDLVLHIIGGWKITLTHIGGRGISPCQLVMVAIQDKAKIPIPMGWPVRTKPVFKIVSFFVCKKYCASVGAN</sequence>
<proteinExistence type="predicted"/>
<protein>
    <submittedName>
        <fullName evidence="1">Uncharacterized protein</fullName>
    </submittedName>
</protein>
<keyword evidence="2" id="KW-1185">Reference proteome</keyword>
<gene>
    <name evidence="1" type="ORF">D0Y65_028235</name>
</gene>
<evidence type="ECO:0000313" key="1">
    <source>
        <dbReference type="EMBL" id="RZB89284.1"/>
    </source>
</evidence>
<evidence type="ECO:0000313" key="2">
    <source>
        <dbReference type="Proteomes" id="UP000289340"/>
    </source>
</evidence>
<dbReference type="AlphaFoldDB" id="A0A445ITJ3"/>